<dbReference type="EMBL" id="GEEE01007205">
    <property type="protein sequence ID" value="JAP56020.1"/>
    <property type="molecule type" value="Transcribed_RNA"/>
</dbReference>
<dbReference type="PANTHER" id="PTHR46641:SF2">
    <property type="entry name" value="FMRFAMIDE RECEPTOR"/>
    <property type="match status" value="1"/>
</dbReference>
<dbReference type="Pfam" id="PF00001">
    <property type="entry name" value="7tm_1"/>
    <property type="match status" value="1"/>
</dbReference>
<evidence type="ECO:0000256" key="2">
    <source>
        <dbReference type="ARBA" id="ARBA00022692"/>
    </source>
</evidence>
<dbReference type="SUPFAM" id="SSF81321">
    <property type="entry name" value="Family A G protein-coupled receptor-like"/>
    <property type="match status" value="1"/>
</dbReference>
<reference evidence="7" key="1">
    <citation type="submission" date="2016-01" db="EMBL/GenBank/DDBJ databases">
        <title>Reference transcriptome for the parasite Schistocephalus solidus: insights into the molecular evolution of parasitism.</title>
        <authorList>
            <person name="Hebert F.O."/>
            <person name="Grambauer S."/>
            <person name="Barber I."/>
            <person name="Landry C.R."/>
            <person name="Aubin-Horth N."/>
        </authorList>
    </citation>
    <scope>NUCLEOTIDE SEQUENCE</scope>
</reference>
<dbReference type="InterPro" id="IPR052954">
    <property type="entry name" value="GPCR-Ligand_Int"/>
</dbReference>
<feature type="domain" description="G-protein coupled receptors family 1 profile" evidence="6">
    <location>
        <begin position="48"/>
        <end position="319"/>
    </location>
</feature>
<evidence type="ECO:0000313" key="7">
    <source>
        <dbReference type="EMBL" id="JAP56020.1"/>
    </source>
</evidence>
<evidence type="ECO:0000259" key="6">
    <source>
        <dbReference type="PROSITE" id="PS50262"/>
    </source>
</evidence>
<feature type="transmembrane region" description="Helical" evidence="5">
    <location>
        <begin position="112"/>
        <end position="137"/>
    </location>
</feature>
<keyword evidence="3 5" id="KW-1133">Transmembrane helix</keyword>
<feature type="transmembrane region" description="Helical" evidence="5">
    <location>
        <begin position="157"/>
        <end position="179"/>
    </location>
</feature>
<dbReference type="GO" id="GO:0004930">
    <property type="term" value="F:G protein-coupled receptor activity"/>
    <property type="evidence" value="ECO:0007669"/>
    <property type="project" value="InterPro"/>
</dbReference>
<dbReference type="Gene3D" id="1.20.1070.10">
    <property type="entry name" value="Rhodopsin 7-helix transmembrane proteins"/>
    <property type="match status" value="1"/>
</dbReference>
<protein>
    <submittedName>
        <fullName evidence="7">Melanopsin-A</fullName>
    </submittedName>
</protein>
<evidence type="ECO:0000256" key="1">
    <source>
        <dbReference type="ARBA" id="ARBA00004370"/>
    </source>
</evidence>
<gene>
    <name evidence="7" type="primary">OPN4A</name>
    <name evidence="7" type="ORF">TR95052</name>
</gene>
<evidence type="ECO:0000256" key="5">
    <source>
        <dbReference type="SAM" id="Phobius"/>
    </source>
</evidence>
<feature type="transmembrane region" description="Helical" evidence="5">
    <location>
        <begin position="257"/>
        <end position="280"/>
    </location>
</feature>
<dbReference type="InterPro" id="IPR017452">
    <property type="entry name" value="GPCR_Rhodpsn_7TM"/>
</dbReference>
<feature type="transmembrane region" description="Helical" evidence="5">
    <location>
        <begin position="68"/>
        <end position="92"/>
    </location>
</feature>
<keyword evidence="2 5" id="KW-0812">Transmembrane</keyword>
<dbReference type="PANTHER" id="PTHR46641">
    <property type="entry name" value="FMRFAMIDE RECEPTOR-RELATED"/>
    <property type="match status" value="1"/>
</dbReference>
<name>A0A0X3PXV9_SCHSO</name>
<dbReference type="GO" id="GO:0016020">
    <property type="term" value="C:membrane"/>
    <property type="evidence" value="ECO:0007669"/>
    <property type="project" value="UniProtKB-SubCell"/>
</dbReference>
<organism evidence="7">
    <name type="scientific">Schistocephalus solidus</name>
    <name type="common">Tapeworm</name>
    <dbReference type="NCBI Taxonomy" id="70667"/>
    <lineage>
        <taxon>Eukaryota</taxon>
        <taxon>Metazoa</taxon>
        <taxon>Spiralia</taxon>
        <taxon>Lophotrochozoa</taxon>
        <taxon>Platyhelminthes</taxon>
        <taxon>Cestoda</taxon>
        <taxon>Eucestoda</taxon>
        <taxon>Diphyllobothriidea</taxon>
        <taxon>Diphyllobothriidae</taxon>
        <taxon>Schistocephalus</taxon>
    </lineage>
</organism>
<feature type="transmembrane region" description="Helical" evidence="5">
    <location>
        <begin position="300"/>
        <end position="323"/>
    </location>
</feature>
<accession>A0A0X3PXV9</accession>
<proteinExistence type="predicted"/>
<dbReference type="AlphaFoldDB" id="A0A0X3PXV9"/>
<sequence>MNGTDQRLMCLSRRIWTDGPTYMEVLQVYREIIGAWLGIPIMLIGTVTSLLSLWMFSVDRSTPRTTRFLLIAVSASDALFLPFAAMHILTYAFCPKSCRLASPLNMFLLASIARIFGNLFEIFRNWIMVLIGIERYVITRHPLKSKQWWTPRKTCQLVLYIALLCLVVRVPTFTEAVMYALDDENNTAIMTKISRAHTVIDSIFLTLLPLSVLSFCGLRILIIIKRTQRLVVFVGSSFTSRCMHRHKARSRYRVNQVLLISMITFAAFMLPYVPLSVLQWTVWRKDVQPSCAVIVAEYVLAYLSTLGTLLNSTANFFVYVFYWEKYRKMIAEMLCRYKYGSRKCSSLTLSLNTPEAALPGAAVQNGETVRASLLGGGS</sequence>
<dbReference type="PROSITE" id="PS50262">
    <property type="entry name" value="G_PROTEIN_RECEP_F1_2"/>
    <property type="match status" value="1"/>
</dbReference>
<dbReference type="InterPro" id="IPR000276">
    <property type="entry name" value="GPCR_Rhodpsn"/>
</dbReference>
<feature type="transmembrane region" description="Helical" evidence="5">
    <location>
        <begin position="199"/>
        <end position="222"/>
    </location>
</feature>
<evidence type="ECO:0000256" key="3">
    <source>
        <dbReference type="ARBA" id="ARBA00022989"/>
    </source>
</evidence>
<comment type="subcellular location">
    <subcellularLocation>
        <location evidence="1">Membrane</location>
    </subcellularLocation>
</comment>
<feature type="transmembrane region" description="Helical" evidence="5">
    <location>
        <begin position="33"/>
        <end position="56"/>
    </location>
</feature>
<evidence type="ECO:0000256" key="4">
    <source>
        <dbReference type="ARBA" id="ARBA00023136"/>
    </source>
</evidence>
<keyword evidence="4 5" id="KW-0472">Membrane</keyword>